<keyword evidence="1" id="KW-1185">Reference proteome</keyword>
<evidence type="ECO:0000313" key="2">
    <source>
        <dbReference type="WBParaSite" id="jg21427"/>
    </source>
</evidence>
<evidence type="ECO:0000313" key="1">
    <source>
        <dbReference type="Proteomes" id="UP000887574"/>
    </source>
</evidence>
<proteinExistence type="predicted"/>
<protein>
    <submittedName>
        <fullName evidence="2">Uncharacterized protein</fullName>
    </submittedName>
</protein>
<dbReference type="Proteomes" id="UP000887574">
    <property type="component" value="Unplaced"/>
</dbReference>
<dbReference type="AlphaFoldDB" id="A0A915DLT4"/>
<accession>A0A915DLT4</accession>
<dbReference type="WBParaSite" id="jg21427">
    <property type="protein sequence ID" value="jg21427"/>
    <property type="gene ID" value="jg21427"/>
</dbReference>
<sequence length="92" mass="10572">MRHANIKMEFYITGITFLVTVYGVHGVSTSYVYSHSDVQRSVFAFSAEIATISDAPILYFLSSDYNKAFRQQCRTFFLRKVNPNVSSTPRLY</sequence>
<name>A0A915DLT4_9BILA</name>
<reference evidence="2" key="1">
    <citation type="submission" date="2022-11" db="UniProtKB">
        <authorList>
            <consortium name="WormBaseParasite"/>
        </authorList>
    </citation>
    <scope>IDENTIFICATION</scope>
</reference>
<organism evidence="1 2">
    <name type="scientific">Ditylenchus dipsaci</name>
    <dbReference type="NCBI Taxonomy" id="166011"/>
    <lineage>
        <taxon>Eukaryota</taxon>
        <taxon>Metazoa</taxon>
        <taxon>Ecdysozoa</taxon>
        <taxon>Nematoda</taxon>
        <taxon>Chromadorea</taxon>
        <taxon>Rhabditida</taxon>
        <taxon>Tylenchina</taxon>
        <taxon>Tylenchomorpha</taxon>
        <taxon>Sphaerularioidea</taxon>
        <taxon>Anguinidae</taxon>
        <taxon>Anguininae</taxon>
        <taxon>Ditylenchus</taxon>
    </lineage>
</organism>